<comment type="catalytic activity">
    <reaction evidence="6 7 8">
        <text>alpha-D-glucose 6-phosphate = beta-D-fructose 6-phosphate</text>
        <dbReference type="Rhea" id="RHEA:11816"/>
        <dbReference type="ChEBI" id="CHEBI:57634"/>
        <dbReference type="ChEBI" id="CHEBI:58225"/>
        <dbReference type="EC" id="5.3.1.9"/>
    </reaction>
</comment>
<dbReference type="HAMAP" id="MF_00473">
    <property type="entry name" value="G6P_isomerase"/>
    <property type="match status" value="1"/>
</dbReference>
<evidence type="ECO:0000256" key="3">
    <source>
        <dbReference type="ARBA" id="ARBA00022432"/>
    </source>
</evidence>
<dbReference type="PANTHER" id="PTHR11469">
    <property type="entry name" value="GLUCOSE-6-PHOSPHATE ISOMERASE"/>
    <property type="match status" value="1"/>
</dbReference>
<keyword evidence="4 7" id="KW-0324">Glycolysis</keyword>
<reference evidence="10" key="1">
    <citation type="journal article" date="2019" name="Int. J. Syst. Evol. Microbiol.">
        <title>The Global Catalogue of Microorganisms (GCM) 10K type strain sequencing project: providing services to taxonomists for standard genome sequencing and annotation.</title>
        <authorList>
            <consortium name="The Broad Institute Genomics Platform"/>
            <consortium name="The Broad Institute Genome Sequencing Center for Infectious Disease"/>
            <person name="Wu L."/>
            <person name="Ma J."/>
        </authorList>
    </citation>
    <scope>NUCLEOTIDE SEQUENCE [LARGE SCALE GENOMIC DNA]</scope>
    <source>
        <strain evidence="10">CCUG 56331</strain>
    </source>
</reference>
<comment type="similarity">
    <text evidence="2 7 8">Belongs to the GPI family.</text>
</comment>
<name>A0ABW0RHK7_9BACL</name>
<feature type="active site" description="Proton donor" evidence="7">
    <location>
        <position position="263"/>
    </location>
</feature>
<evidence type="ECO:0000256" key="2">
    <source>
        <dbReference type="ARBA" id="ARBA00006604"/>
    </source>
</evidence>
<dbReference type="Proteomes" id="UP001595978">
    <property type="component" value="Unassembled WGS sequence"/>
</dbReference>
<dbReference type="InterPro" id="IPR001672">
    <property type="entry name" value="G6P_Isomerase"/>
</dbReference>
<comment type="function">
    <text evidence="7">Catalyzes the reversible isomerization of glucose-6-phosphate to fructose-6-phosphate.</text>
</comment>
<keyword evidence="10" id="KW-1185">Reference proteome</keyword>
<protein>
    <recommendedName>
        <fullName evidence="7">Glucose-6-phosphate isomerase</fullName>
        <shortName evidence="7">GPI</shortName>
        <ecNumber evidence="7">5.3.1.9</ecNumber>
    </recommendedName>
    <alternativeName>
        <fullName evidence="7">Phosphoglucose isomerase</fullName>
        <shortName evidence="7">PGI</shortName>
    </alternativeName>
    <alternativeName>
        <fullName evidence="7">Phosphohexose isomerase</fullName>
        <shortName evidence="7">PHI</shortName>
    </alternativeName>
</protein>
<gene>
    <name evidence="7" type="primary">pgi</name>
    <name evidence="9" type="ORF">ACFPOH_15255</name>
</gene>
<evidence type="ECO:0000256" key="8">
    <source>
        <dbReference type="RuleBase" id="RU000612"/>
    </source>
</evidence>
<comment type="pathway">
    <text evidence="7">Carbohydrate biosynthesis; gluconeogenesis.</text>
</comment>
<accession>A0ABW0RHK7</accession>
<dbReference type="SUPFAM" id="SSF53697">
    <property type="entry name" value="SIS domain"/>
    <property type="match status" value="1"/>
</dbReference>
<keyword evidence="7" id="KW-0963">Cytoplasm</keyword>
<comment type="subcellular location">
    <subcellularLocation>
        <location evidence="7">Cytoplasm</location>
    </subcellularLocation>
</comment>
<dbReference type="CDD" id="cd05015">
    <property type="entry name" value="SIS_PGI_1"/>
    <property type="match status" value="1"/>
</dbReference>
<dbReference type="EMBL" id="JBHSNQ010000189">
    <property type="protein sequence ID" value="MFC5543065.1"/>
    <property type="molecule type" value="Genomic_DNA"/>
</dbReference>
<dbReference type="InterPro" id="IPR046348">
    <property type="entry name" value="SIS_dom_sf"/>
</dbReference>
<dbReference type="InterPro" id="IPR035482">
    <property type="entry name" value="SIS_PGI_2"/>
</dbReference>
<dbReference type="InterPro" id="IPR018189">
    <property type="entry name" value="Phosphoglucose_isomerase_CS"/>
</dbReference>
<sequence>MDIASYKERVEKIHDELETSNDMTGWINYPLMDHEELFNSIEKLKDEICMEADVFVVIGIGGSFLGARAVQEALTPYFGVLEKGTEVIYVGHHMSGSYLQQLIHYLEGKEIYINVISKSGSTMETTLAFRVLRLYMEKRYGEEAAERIIVTTDPEKGILKAIADEEGYKRFAVPPDIGGRYSVFTPVGLLPIAVAGIDIRSFMDGAKNAALELKNADLTQNHAYQYAVIRNKLYNEGYCVELLASFEPSLKKFHEWWMQLFGESEGKEKKGLFPACVTYSTDLHAIGQFIQEGSPILFETLLHFNQIEGDYIIPYDPRNEEGLNYLAGRSFNEINATSKQGTALAHAEGGVPVIQLEMEKLDAYHLGYLMYFFMKACAMSAKLIEVNPFDQPGVEAYKRKMLELLKKK</sequence>
<evidence type="ECO:0000256" key="6">
    <source>
        <dbReference type="ARBA" id="ARBA00029321"/>
    </source>
</evidence>
<dbReference type="CDD" id="cd05016">
    <property type="entry name" value="SIS_PGI_2"/>
    <property type="match status" value="1"/>
</dbReference>
<dbReference type="InterPro" id="IPR035476">
    <property type="entry name" value="SIS_PGI_1"/>
</dbReference>
<evidence type="ECO:0000256" key="4">
    <source>
        <dbReference type="ARBA" id="ARBA00023152"/>
    </source>
</evidence>
<proteinExistence type="inferred from homology"/>
<organism evidence="9 10">
    <name type="scientific">Ureibacillus suwonensis</name>
    <dbReference type="NCBI Taxonomy" id="313007"/>
    <lineage>
        <taxon>Bacteria</taxon>
        <taxon>Bacillati</taxon>
        <taxon>Bacillota</taxon>
        <taxon>Bacilli</taxon>
        <taxon>Bacillales</taxon>
        <taxon>Caryophanaceae</taxon>
        <taxon>Ureibacillus</taxon>
    </lineage>
</organism>
<comment type="pathway">
    <text evidence="1 7 8">Carbohydrate degradation; glycolysis; D-glyceraldehyde 3-phosphate and glycerone phosphate from D-glucose: step 2/4.</text>
</comment>
<dbReference type="EC" id="5.3.1.9" evidence="7"/>
<comment type="caution">
    <text evidence="9">The sequence shown here is derived from an EMBL/GenBank/DDBJ whole genome shotgun (WGS) entry which is preliminary data.</text>
</comment>
<evidence type="ECO:0000313" key="9">
    <source>
        <dbReference type="EMBL" id="MFC5543065.1"/>
    </source>
</evidence>
<dbReference type="RefSeq" id="WP_390310523.1">
    <property type="nucleotide sequence ID" value="NZ_JBHSNQ010000189.1"/>
</dbReference>
<feature type="active site" evidence="7">
    <location>
        <position position="398"/>
    </location>
</feature>
<evidence type="ECO:0000313" key="10">
    <source>
        <dbReference type="Proteomes" id="UP001595978"/>
    </source>
</evidence>
<dbReference type="PROSITE" id="PS51463">
    <property type="entry name" value="P_GLUCOSE_ISOMERASE_3"/>
    <property type="match status" value="1"/>
</dbReference>
<evidence type="ECO:0000256" key="5">
    <source>
        <dbReference type="ARBA" id="ARBA00023235"/>
    </source>
</evidence>
<keyword evidence="5 7" id="KW-0413">Isomerase</keyword>
<dbReference type="Pfam" id="PF00342">
    <property type="entry name" value="PGI"/>
    <property type="match status" value="1"/>
</dbReference>
<dbReference type="PANTHER" id="PTHR11469:SF1">
    <property type="entry name" value="GLUCOSE-6-PHOSPHATE ISOMERASE"/>
    <property type="match status" value="1"/>
</dbReference>
<dbReference type="Gene3D" id="3.40.50.10490">
    <property type="entry name" value="Glucose-6-phosphate isomerase like protein, domain 1"/>
    <property type="match status" value="2"/>
</dbReference>
<dbReference type="PROSITE" id="PS00174">
    <property type="entry name" value="P_GLUCOSE_ISOMERASE_2"/>
    <property type="match status" value="1"/>
</dbReference>
<dbReference type="NCBIfam" id="NF010697">
    <property type="entry name" value="PRK14097.1"/>
    <property type="match status" value="1"/>
</dbReference>
<evidence type="ECO:0000256" key="7">
    <source>
        <dbReference type="HAMAP-Rule" id="MF_00473"/>
    </source>
</evidence>
<dbReference type="PRINTS" id="PR00662">
    <property type="entry name" value="G6PISOMERASE"/>
</dbReference>
<comment type="caution">
    <text evidence="7">Lacks conserved residue(s) required for the propagation of feature annotation.</text>
</comment>
<dbReference type="GO" id="GO:0004347">
    <property type="term" value="F:glucose-6-phosphate isomerase activity"/>
    <property type="evidence" value="ECO:0007669"/>
    <property type="project" value="UniProtKB-EC"/>
</dbReference>
<keyword evidence="3 7" id="KW-0312">Gluconeogenesis</keyword>
<evidence type="ECO:0000256" key="1">
    <source>
        <dbReference type="ARBA" id="ARBA00004926"/>
    </source>
</evidence>